<dbReference type="EMBL" id="AQTU01000010">
    <property type="protein sequence ID" value="EOB32782.1"/>
    <property type="molecule type" value="Genomic_DNA"/>
</dbReference>
<comment type="caution">
    <text evidence="1">The sequence shown here is derived from an EMBL/GenBank/DDBJ whole genome shotgun (WGS) entry which is preliminary data.</text>
</comment>
<accession>R0MF14</accession>
<reference evidence="1 2" key="1">
    <citation type="submission" date="2013-04" db="EMBL/GenBank/DDBJ databases">
        <authorList>
            <person name="Ikryannikova L.N."/>
            <person name="Ilina E.N."/>
            <person name="Kostryukova E.S."/>
            <person name="Semashko T.A."/>
            <person name="Karpova I.Y.U."/>
            <person name="Larin A.K."/>
            <person name="Ischenko D.S."/>
            <person name="Alekseev D.G."/>
            <person name="Klimova E.A."/>
            <person name="Filimonova A.V."/>
            <person name="Savinova T.A."/>
            <person name="Filimonova O.Y.U."/>
            <person name="Dubovickaya V.A."/>
            <person name="Sidorenko S.V."/>
            <person name="Govorun V.M."/>
        </authorList>
    </citation>
    <scope>NUCLEOTIDE SEQUENCE [LARGE SCALE GENOMIC DNA]</scope>
    <source>
        <strain evidence="1 2">13/39</strain>
    </source>
</reference>
<sequence length="35" mass="4027">MDLWFSEVHTPDVKLSLRQPSNSTLEKVNGRILKS</sequence>
<organism evidence="1 2">
    <name type="scientific">Streptococcus mitis 13/39</name>
    <dbReference type="NCBI Taxonomy" id="1239793"/>
    <lineage>
        <taxon>Bacteria</taxon>
        <taxon>Bacillati</taxon>
        <taxon>Bacillota</taxon>
        <taxon>Bacilli</taxon>
        <taxon>Lactobacillales</taxon>
        <taxon>Streptococcaceae</taxon>
        <taxon>Streptococcus</taxon>
        <taxon>Streptococcus mitis group</taxon>
    </lineage>
</organism>
<proteinExistence type="predicted"/>
<dbReference type="Proteomes" id="UP000013315">
    <property type="component" value="Unassembled WGS sequence"/>
</dbReference>
<evidence type="ECO:0000313" key="1">
    <source>
        <dbReference type="EMBL" id="EOB32782.1"/>
    </source>
</evidence>
<name>R0MF14_STRMT</name>
<gene>
    <name evidence="1" type="ORF">D065_04248</name>
</gene>
<evidence type="ECO:0000313" key="2">
    <source>
        <dbReference type="Proteomes" id="UP000013315"/>
    </source>
</evidence>
<protein>
    <submittedName>
        <fullName evidence="1">Uncharacterized protein</fullName>
    </submittedName>
</protein>
<dbReference type="AlphaFoldDB" id="R0MF14"/>